<evidence type="ECO:0000259" key="1">
    <source>
        <dbReference type="Pfam" id="PF00078"/>
    </source>
</evidence>
<name>A0A7K4XI66_REGSA</name>
<dbReference type="EMBL" id="VWZN01009816">
    <property type="protein sequence ID" value="NWR46406.1"/>
    <property type="molecule type" value="Genomic_DNA"/>
</dbReference>
<keyword evidence="3" id="KW-1185">Reference proteome</keyword>
<accession>A0A7K4XI66</accession>
<dbReference type="Proteomes" id="UP000529728">
    <property type="component" value="Unassembled WGS sequence"/>
</dbReference>
<reference evidence="2 3" key="1">
    <citation type="submission" date="2019-09" db="EMBL/GenBank/DDBJ databases">
        <title>Bird 10,000 Genomes (B10K) Project - Family phase.</title>
        <authorList>
            <person name="Zhang G."/>
        </authorList>
    </citation>
    <scope>NUCLEOTIDE SEQUENCE [LARGE SCALE GENOMIC DNA]</scope>
    <source>
        <strain evidence="2">B10K-DU-001-18</strain>
        <tissue evidence="2">Muscle</tissue>
    </source>
</reference>
<proteinExistence type="predicted"/>
<dbReference type="Pfam" id="PF00078">
    <property type="entry name" value="RVT_1"/>
    <property type="match status" value="1"/>
</dbReference>
<dbReference type="AlphaFoldDB" id="A0A7K4XI66"/>
<protein>
    <submittedName>
        <fullName evidence="2">PO21 protein</fullName>
    </submittedName>
</protein>
<feature type="non-terminal residue" evidence="2">
    <location>
        <position position="1"/>
    </location>
</feature>
<dbReference type="PANTHER" id="PTHR19446">
    <property type="entry name" value="REVERSE TRANSCRIPTASES"/>
    <property type="match status" value="1"/>
</dbReference>
<dbReference type="InterPro" id="IPR000477">
    <property type="entry name" value="RT_dom"/>
</dbReference>
<dbReference type="OrthoDB" id="10063195at2759"/>
<gene>
    <name evidence="2" type="primary">Po21_2</name>
    <name evidence="2" type="ORF">REGSAT_R14720</name>
</gene>
<sequence length="95" mass="10829">SIVTSRLTRACPISRRQQGFIHAPGCSENLKLLQLVVKHAKREHRELGVVFVDIAKAFDTVNHQHILWGLARRGVDPHTVQLISEMYNNITTYIN</sequence>
<organism evidence="2 3">
    <name type="scientific">Regulus satrapa</name>
    <name type="common">Golden-crowned kinglet</name>
    <dbReference type="NCBI Taxonomy" id="13245"/>
    <lineage>
        <taxon>Eukaryota</taxon>
        <taxon>Metazoa</taxon>
        <taxon>Chordata</taxon>
        <taxon>Craniata</taxon>
        <taxon>Vertebrata</taxon>
        <taxon>Euteleostomi</taxon>
        <taxon>Archelosauria</taxon>
        <taxon>Archosauria</taxon>
        <taxon>Dinosauria</taxon>
        <taxon>Saurischia</taxon>
        <taxon>Theropoda</taxon>
        <taxon>Coelurosauria</taxon>
        <taxon>Aves</taxon>
        <taxon>Neognathae</taxon>
        <taxon>Neoaves</taxon>
        <taxon>Telluraves</taxon>
        <taxon>Australaves</taxon>
        <taxon>Passeriformes</taxon>
        <taxon>Regulidae</taxon>
        <taxon>Regulus</taxon>
    </lineage>
</organism>
<feature type="domain" description="Reverse transcriptase" evidence="1">
    <location>
        <begin position="2"/>
        <end position="87"/>
    </location>
</feature>
<evidence type="ECO:0000313" key="2">
    <source>
        <dbReference type="EMBL" id="NWR46406.1"/>
    </source>
</evidence>
<evidence type="ECO:0000313" key="3">
    <source>
        <dbReference type="Proteomes" id="UP000529728"/>
    </source>
</evidence>
<comment type="caution">
    <text evidence="2">The sequence shown here is derived from an EMBL/GenBank/DDBJ whole genome shotgun (WGS) entry which is preliminary data.</text>
</comment>
<feature type="non-terminal residue" evidence="2">
    <location>
        <position position="95"/>
    </location>
</feature>